<dbReference type="InterPro" id="IPR003838">
    <property type="entry name" value="ABC3_permease_C"/>
</dbReference>
<evidence type="ECO:0000256" key="4">
    <source>
        <dbReference type="ARBA" id="ARBA00022989"/>
    </source>
</evidence>
<dbReference type="RefSeq" id="WP_067003536.1">
    <property type="nucleotide sequence ID" value="NZ_BNDU01000006.1"/>
</dbReference>
<dbReference type="GO" id="GO:0022857">
    <property type="term" value="F:transmembrane transporter activity"/>
    <property type="evidence" value="ECO:0007669"/>
    <property type="project" value="TreeGrafter"/>
</dbReference>
<name>A0A101NI78_9ACTN</name>
<comment type="caution">
    <text evidence="9">The sequence shown here is derived from an EMBL/GenBank/DDBJ whole genome shotgun (WGS) entry which is preliminary data.</text>
</comment>
<sequence>MHPNGLARAALRFKPSTFTGTFIALALAALIVTACGILLETGIRAEVPPQRYAHAPVVAAADQRARLGHHHDDGDSQPVPDRARLAASLVAEAAAAPGARAAVADITFPVRGPHGTDGTARTAHNWASTAFTAERLTTGRAPGPGEVVLSDGTVGSRVTLTTPDGARTAYRVSGTVQAPDATAWFADSDALRHSGHPGRVDAIAVLPEPGVTPGTLKSQVARALGHRALVHTGDDRGAVEDPLLSQARELLTGLGGSFGGIATLVAVFTAAGTVALGVGQRAREFALLRAIGTTPRQIRRTIATEALLVAPLAGAAGCLPGIALAHWWFGQLQDKGAIPDAVRLSVSWIPLVTAVGAVLVTALGAGYLAARRSSRIKPGQALGEASVERLRVGWIRTPLGLAAAVGGCVCAGLASTLQGEDAANAALGIVFLLMLAVALLGPLVARGCAALFGLPLRGAGAPAALAAANSRTNARRLASAITPIVLAMAFASVLVFLQTSVDKVTADQQRAGVTADHVVTAEPGLAPDAVRQARQAPGVTAAVGLLRTSVLVPVAGSLESASTQGVTGSVRDLAAVQDLDVRDGRLSLKPGEVAVDASLAHDAHVRVGERLHLYLPDGTRAAPVVVATYGRGLGLSQLTMARAGLAAHVSSAFDTELWTKGGTATALAPLGTVLDRTGYSAAQSLDRELNAWANSVMAAVLGGFAAVAAGNTLMMTVLDRRRELGTLRLIGSTRRQILRMVRWEALLVALAGIVLGTAIALATLVPMMKGLTGQGPYIPPLLYGAFAGGILVLGLTAVTVPARAALRRETLEG</sequence>
<evidence type="ECO:0000313" key="9">
    <source>
        <dbReference type="EMBL" id="KUM93793.1"/>
    </source>
</evidence>
<evidence type="ECO:0000259" key="8">
    <source>
        <dbReference type="Pfam" id="PF02687"/>
    </source>
</evidence>
<keyword evidence="5 7" id="KW-0472">Membrane</keyword>
<accession>A0A101NI78</accession>
<feature type="transmembrane region" description="Helical" evidence="7">
    <location>
        <begin position="348"/>
        <end position="370"/>
    </location>
</feature>
<keyword evidence="4 7" id="KW-1133">Transmembrane helix</keyword>
<proteinExistence type="inferred from homology"/>
<evidence type="ECO:0000313" key="10">
    <source>
        <dbReference type="Proteomes" id="UP000054241"/>
    </source>
</evidence>
<comment type="subcellular location">
    <subcellularLocation>
        <location evidence="1">Cell membrane</location>
        <topology evidence="1">Multi-pass membrane protein</topology>
    </subcellularLocation>
</comment>
<keyword evidence="2" id="KW-1003">Cell membrane</keyword>
<evidence type="ECO:0000256" key="7">
    <source>
        <dbReference type="SAM" id="Phobius"/>
    </source>
</evidence>
<evidence type="ECO:0000256" key="3">
    <source>
        <dbReference type="ARBA" id="ARBA00022692"/>
    </source>
</evidence>
<dbReference type="PANTHER" id="PTHR30572">
    <property type="entry name" value="MEMBRANE COMPONENT OF TRANSPORTER-RELATED"/>
    <property type="match status" value="1"/>
</dbReference>
<dbReference type="InterPro" id="IPR050250">
    <property type="entry name" value="Macrolide_Exporter_MacB"/>
</dbReference>
<dbReference type="OrthoDB" id="3223244at2"/>
<feature type="transmembrane region" description="Helical" evidence="7">
    <location>
        <begin position="696"/>
        <end position="718"/>
    </location>
</feature>
<evidence type="ECO:0000256" key="2">
    <source>
        <dbReference type="ARBA" id="ARBA00022475"/>
    </source>
</evidence>
<feature type="transmembrane region" description="Helical" evidence="7">
    <location>
        <begin position="477"/>
        <end position="497"/>
    </location>
</feature>
<feature type="domain" description="ABC3 transporter permease C-terminal" evidence="8">
    <location>
        <begin position="257"/>
        <end position="378"/>
    </location>
</feature>
<feature type="transmembrane region" description="Helical" evidence="7">
    <location>
        <begin position="745"/>
        <end position="765"/>
    </location>
</feature>
<evidence type="ECO:0000256" key="1">
    <source>
        <dbReference type="ARBA" id="ARBA00004651"/>
    </source>
</evidence>
<feature type="transmembrane region" description="Helical" evidence="7">
    <location>
        <begin position="777"/>
        <end position="798"/>
    </location>
</feature>
<evidence type="ECO:0000256" key="5">
    <source>
        <dbReference type="ARBA" id="ARBA00023136"/>
    </source>
</evidence>
<feature type="transmembrane region" description="Helical" evidence="7">
    <location>
        <begin position="306"/>
        <end position="328"/>
    </location>
</feature>
<organism evidence="9 10">
    <name type="scientific">Streptomyces cellostaticus</name>
    <dbReference type="NCBI Taxonomy" id="67285"/>
    <lineage>
        <taxon>Bacteria</taxon>
        <taxon>Bacillati</taxon>
        <taxon>Actinomycetota</taxon>
        <taxon>Actinomycetes</taxon>
        <taxon>Kitasatosporales</taxon>
        <taxon>Streptomycetaceae</taxon>
        <taxon>Streptomyces</taxon>
    </lineage>
</organism>
<feature type="transmembrane region" description="Helical" evidence="7">
    <location>
        <begin position="21"/>
        <end position="39"/>
    </location>
</feature>
<feature type="transmembrane region" description="Helical" evidence="7">
    <location>
        <begin position="258"/>
        <end position="279"/>
    </location>
</feature>
<dbReference type="Pfam" id="PF02687">
    <property type="entry name" value="FtsX"/>
    <property type="match status" value="2"/>
</dbReference>
<dbReference type="GO" id="GO:0005886">
    <property type="term" value="C:plasma membrane"/>
    <property type="evidence" value="ECO:0007669"/>
    <property type="project" value="UniProtKB-SubCell"/>
</dbReference>
<protein>
    <submittedName>
        <fullName evidence="9">ABC transporter permease</fullName>
    </submittedName>
</protein>
<dbReference type="STRING" id="67285.AQI88_25685"/>
<feature type="domain" description="ABC3 transporter permease C-terminal" evidence="8">
    <location>
        <begin position="696"/>
        <end position="809"/>
    </location>
</feature>
<keyword evidence="3 7" id="KW-0812">Transmembrane</keyword>
<dbReference type="PANTHER" id="PTHR30572:SF4">
    <property type="entry name" value="ABC TRANSPORTER PERMEASE YTRF"/>
    <property type="match status" value="1"/>
</dbReference>
<feature type="transmembrane region" description="Helical" evidence="7">
    <location>
        <begin position="399"/>
        <end position="417"/>
    </location>
</feature>
<feature type="transmembrane region" description="Helical" evidence="7">
    <location>
        <begin position="429"/>
        <end position="456"/>
    </location>
</feature>
<evidence type="ECO:0000256" key="6">
    <source>
        <dbReference type="ARBA" id="ARBA00038076"/>
    </source>
</evidence>
<comment type="similarity">
    <text evidence="6">Belongs to the ABC-4 integral membrane protein family.</text>
</comment>
<gene>
    <name evidence="9" type="ORF">AQI88_25685</name>
</gene>
<dbReference type="Proteomes" id="UP000054241">
    <property type="component" value="Unassembled WGS sequence"/>
</dbReference>
<keyword evidence="10" id="KW-1185">Reference proteome</keyword>
<reference evidence="9 10" key="1">
    <citation type="submission" date="2015-10" db="EMBL/GenBank/DDBJ databases">
        <title>Draft genome sequence of Streptomyces cellostaticus DSM 40189, type strain for the species Streptomyces cellostaticus.</title>
        <authorList>
            <person name="Ruckert C."/>
            <person name="Winkler A."/>
            <person name="Kalinowski J."/>
            <person name="Kampfer P."/>
            <person name="Glaeser S."/>
        </authorList>
    </citation>
    <scope>NUCLEOTIDE SEQUENCE [LARGE SCALE GENOMIC DNA]</scope>
    <source>
        <strain evidence="9 10">DSM 40189</strain>
    </source>
</reference>
<dbReference type="EMBL" id="LMWL01000044">
    <property type="protein sequence ID" value="KUM93793.1"/>
    <property type="molecule type" value="Genomic_DNA"/>
</dbReference>
<dbReference type="AlphaFoldDB" id="A0A101NI78"/>